<protein>
    <recommendedName>
        <fullName evidence="14">Cytochrome P450</fullName>
    </recommendedName>
</protein>
<dbReference type="AlphaFoldDB" id="A0A0C3BXG9"/>
<dbReference type="Pfam" id="PF00067">
    <property type="entry name" value="p450"/>
    <property type="match status" value="1"/>
</dbReference>
<dbReference type="InterPro" id="IPR017972">
    <property type="entry name" value="Cyt_P450_CS"/>
</dbReference>
<dbReference type="InterPro" id="IPR001128">
    <property type="entry name" value="Cyt_P450"/>
</dbReference>
<keyword evidence="6 10" id="KW-0560">Oxidoreductase</keyword>
<gene>
    <name evidence="12" type="ORF">M413DRAFT_32002</name>
</gene>
<name>A0A0C3BXG9_HEBCY</name>
<comment type="cofactor">
    <cofactor evidence="1 9">
        <name>heme</name>
        <dbReference type="ChEBI" id="CHEBI:30413"/>
    </cofactor>
</comment>
<keyword evidence="7 9" id="KW-0408">Iron</keyword>
<dbReference type="SUPFAM" id="SSF48264">
    <property type="entry name" value="Cytochrome P450"/>
    <property type="match status" value="1"/>
</dbReference>
<dbReference type="PRINTS" id="PR00463">
    <property type="entry name" value="EP450I"/>
</dbReference>
<evidence type="ECO:0000256" key="8">
    <source>
        <dbReference type="ARBA" id="ARBA00023033"/>
    </source>
</evidence>
<organism evidence="12 13">
    <name type="scientific">Hebeloma cylindrosporum</name>
    <dbReference type="NCBI Taxonomy" id="76867"/>
    <lineage>
        <taxon>Eukaryota</taxon>
        <taxon>Fungi</taxon>
        <taxon>Dikarya</taxon>
        <taxon>Basidiomycota</taxon>
        <taxon>Agaricomycotina</taxon>
        <taxon>Agaricomycetes</taxon>
        <taxon>Agaricomycetidae</taxon>
        <taxon>Agaricales</taxon>
        <taxon>Agaricineae</taxon>
        <taxon>Hymenogastraceae</taxon>
        <taxon>Hebeloma</taxon>
    </lineage>
</organism>
<evidence type="ECO:0000256" key="3">
    <source>
        <dbReference type="ARBA" id="ARBA00010617"/>
    </source>
</evidence>
<dbReference type="STRING" id="686832.A0A0C3BXG9"/>
<feature type="transmembrane region" description="Helical" evidence="11">
    <location>
        <begin position="6"/>
        <end position="27"/>
    </location>
</feature>
<dbReference type="HOGENOM" id="CLU_001570_2_3_1"/>
<reference evidence="13" key="2">
    <citation type="submission" date="2015-01" db="EMBL/GenBank/DDBJ databases">
        <title>Evolutionary Origins and Diversification of the Mycorrhizal Mutualists.</title>
        <authorList>
            <consortium name="DOE Joint Genome Institute"/>
            <consortium name="Mycorrhizal Genomics Consortium"/>
            <person name="Kohler A."/>
            <person name="Kuo A."/>
            <person name="Nagy L.G."/>
            <person name="Floudas D."/>
            <person name="Copeland A."/>
            <person name="Barry K.W."/>
            <person name="Cichocki N."/>
            <person name="Veneault-Fourrey C."/>
            <person name="LaButti K."/>
            <person name="Lindquist E.A."/>
            <person name="Lipzen A."/>
            <person name="Lundell T."/>
            <person name="Morin E."/>
            <person name="Murat C."/>
            <person name="Riley R."/>
            <person name="Ohm R."/>
            <person name="Sun H."/>
            <person name="Tunlid A."/>
            <person name="Henrissat B."/>
            <person name="Grigoriev I.V."/>
            <person name="Hibbett D.S."/>
            <person name="Martin F."/>
        </authorList>
    </citation>
    <scope>NUCLEOTIDE SEQUENCE [LARGE SCALE GENOMIC DNA]</scope>
    <source>
        <strain evidence="13">h7</strain>
    </source>
</reference>
<evidence type="ECO:0000256" key="9">
    <source>
        <dbReference type="PIRSR" id="PIRSR602401-1"/>
    </source>
</evidence>
<comment type="similarity">
    <text evidence="3 10">Belongs to the cytochrome P450 family.</text>
</comment>
<dbReference type="Proteomes" id="UP000053424">
    <property type="component" value="Unassembled WGS sequence"/>
</dbReference>
<dbReference type="PROSITE" id="PS00086">
    <property type="entry name" value="CYTOCHROME_P450"/>
    <property type="match status" value="1"/>
</dbReference>
<evidence type="ECO:0000256" key="4">
    <source>
        <dbReference type="ARBA" id="ARBA00022617"/>
    </source>
</evidence>
<keyword evidence="13" id="KW-1185">Reference proteome</keyword>
<dbReference type="InterPro" id="IPR050364">
    <property type="entry name" value="Cytochrome_P450_fung"/>
</dbReference>
<evidence type="ECO:0000256" key="1">
    <source>
        <dbReference type="ARBA" id="ARBA00001971"/>
    </source>
</evidence>
<dbReference type="Gene3D" id="1.10.630.10">
    <property type="entry name" value="Cytochrome P450"/>
    <property type="match status" value="1"/>
</dbReference>
<dbReference type="InterPro" id="IPR036396">
    <property type="entry name" value="Cyt_P450_sf"/>
</dbReference>
<comment type="pathway">
    <text evidence="2">Secondary metabolite biosynthesis.</text>
</comment>
<dbReference type="CDD" id="cd11065">
    <property type="entry name" value="CYP64-like"/>
    <property type="match status" value="1"/>
</dbReference>
<dbReference type="InterPro" id="IPR002401">
    <property type="entry name" value="Cyt_P450_E_grp-I"/>
</dbReference>
<keyword evidence="5 9" id="KW-0479">Metal-binding</keyword>
<dbReference type="GO" id="GO:0004497">
    <property type="term" value="F:monooxygenase activity"/>
    <property type="evidence" value="ECO:0007669"/>
    <property type="project" value="UniProtKB-KW"/>
</dbReference>
<keyword evidence="11" id="KW-1133">Transmembrane helix</keyword>
<accession>A0A0C3BXG9</accession>
<proteinExistence type="inferred from homology"/>
<keyword evidence="11" id="KW-0812">Transmembrane</keyword>
<dbReference type="GO" id="GO:0020037">
    <property type="term" value="F:heme binding"/>
    <property type="evidence" value="ECO:0007669"/>
    <property type="project" value="InterPro"/>
</dbReference>
<sequence>MKGENTNSFLILIPFALLAYYACLWYFSGSRLRKGLQNPPGPKQRFITGNLHQLSPLEPWLTFTSWSKAYGPIVYFKTLNSKNIVLNSAKVALDLLEARSAFYSDRPTNWMAGEIAGRKRTIFLTSFMDPRFKIMRRLLQTGLNTRASKSYRPIQTQETQILLQNLATTPEDFATHIRRNAVAVILKVAYGYQIASNDDPLVHLLAKTSQLMGSISIPGKYWVEFFPILRFIPDWFPGAGFKRRAKEVGRVTSNIECVPFDWAKTQIANDDHVESFTSKHLLSEDGLPVDGETEQNTKWCSAALFIGGGDTTVSTLRTFFFLMATNPSVQAKAQAEIDLVAPNRLPTLDDYDSLPYIRALIREVMRWGPVAPLGIPHLAMEDDVYDNYYIAKGTKVIANIWAITHDEEIYPEPFTFNPSRHLGDDAQPDPLKFVFGFGRRACPGAHLAEMSIFLNVSNILAVFNILKPVDQHGVEVEPTMEWTTGAATMHLKPFQCRIQPRSKEHLMLVGT</sequence>
<keyword evidence="11" id="KW-0472">Membrane</keyword>
<keyword evidence="8 10" id="KW-0503">Monooxygenase</keyword>
<dbReference type="PANTHER" id="PTHR46300">
    <property type="entry name" value="P450, PUTATIVE (EUROFUNG)-RELATED-RELATED"/>
    <property type="match status" value="1"/>
</dbReference>
<dbReference type="PANTHER" id="PTHR46300:SF7">
    <property type="entry name" value="P450, PUTATIVE (EUROFUNG)-RELATED"/>
    <property type="match status" value="1"/>
</dbReference>
<reference evidence="12 13" key="1">
    <citation type="submission" date="2014-04" db="EMBL/GenBank/DDBJ databases">
        <authorList>
            <consortium name="DOE Joint Genome Institute"/>
            <person name="Kuo A."/>
            <person name="Gay G."/>
            <person name="Dore J."/>
            <person name="Kohler A."/>
            <person name="Nagy L.G."/>
            <person name="Floudas D."/>
            <person name="Copeland A."/>
            <person name="Barry K.W."/>
            <person name="Cichocki N."/>
            <person name="Veneault-Fourrey C."/>
            <person name="LaButti K."/>
            <person name="Lindquist E.A."/>
            <person name="Lipzen A."/>
            <person name="Lundell T."/>
            <person name="Morin E."/>
            <person name="Murat C."/>
            <person name="Sun H."/>
            <person name="Tunlid A."/>
            <person name="Henrissat B."/>
            <person name="Grigoriev I.V."/>
            <person name="Hibbett D.S."/>
            <person name="Martin F."/>
            <person name="Nordberg H.P."/>
            <person name="Cantor M.N."/>
            <person name="Hua S.X."/>
        </authorList>
    </citation>
    <scope>NUCLEOTIDE SEQUENCE [LARGE SCALE GENOMIC DNA]</scope>
    <source>
        <strain evidence="13">h7</strain>
    </source>
</reference>
<dbReference type="GO" id="GO:0016705">
    <property type="term" value="F:oxidoreductase activity, acting on paired donors, with incorporation or reduction of molecular oxygen"/>
    <property type="evidence" value="ECO:0007669"/>
    <property type="project" value="InterPro"/>
</dbReference>
<dbReference type="OrthoDB" id="2789670at2759"/>
<evidence type="ECO:0000256" key="7">
    <source>
        <dbReference type="ARBA" id="ARBA00023004"/>
    </source>
</evidence>
<feature type="binding site" description="axial binding residue" evidence="9">
    <location>
        <position position="442"/>
    </location>
    <ligand>
        <name>heme</name>
        <dbReference type="ChEBI" id="CHEBI:30413"/>
    </ligand>
    <ligandPart>
        <name>Fe</name>
        <dbReference type="ChEBI" id="CHEBI:18248"/>
    </ligandPart>
</feature>
<evidence type="ECO:0000256" key="10">
    <source>
        <dbReference type="RuleBase" id="RU000461"/>
    </source>
</evidence>
<evidence type="ECO:0000256" key="11">
    <source>
        <dbReference type="SAM" id="Phobius"/>
    </source>
</evidence>
<evidence type="ECO:0000256" key="2">
    <source>
        <dbReference type="ARBA" id="ARBA00005179"/>
    </source>
</evidence>
<evidence type="ECO:0000313" key="12">
    <source>
        <dbReference type="EMBL" id="KIM36101.1"/>
    </source>
</evidence>
<evidence type="ECO:0000256" key="6">
    <source>
        <dbReference type="ARBA" id="ARBA00023002"/>
    </source>
</evidence>
<evidence type="ECO:0000313" key="13">
    <source>
        <dbReference type="Proteomes" id="UP000053424"/>
    </source>
</evidence>
<dbReference type="EMBL" id="KN831809">
    <property type="protein sequence ID" value="KIM36101.1"/>
    <property type="molecule type" value="Genomic_DNA"/>
</dbReference>
<keyword evidence="4 9" id="KW-0349">Heme</keyword>
<evidence type="ECO:0000256" key="5">
    <source>
        <dbReference type="ARBA" id="ARBA00022723"/>
    </source>
</evidence>
<evidence type="ECO:0008006" key="14">
    <source>
        <dbReference type="Google" id="ProtNLM"/>
    </source>
</evidence>
<dbReference type="GO" id="GO:0005506">
    <property type="term" value="F:iron ion binding"/>
    <property type="evidence" value="ECO:0007669"/>
    <property type="project" value="InterPro"/>
</dbReference>
<dbReference type="PRINTS" id="PR00385">
    <property type="entry name" value="P450"/>
</dbReference>